<evidence type="ECO:0000256" key="7">
    <source>
        <dbReference type="ARBA" id="ARBA00022553"/>
    </source>
</evidence>
<keyword evidence="23" id="KW-0472">Membrane</keyword>
<dbReference type="Pfam" id="PF02518">
    <property type="entry name" value="HATPase_c"/>
    <property type="match status" value="1"/>
</dbReference>
<evidence type="ECO:0000256" key="13">
    <source>
        <dbReference type="ARBA" id="ARBA00022840"/>
    </source>
</evidence>
<keyword evidence="20" id="KW-0464">Manganese</keyword>
<keyword evidence="17" id="KW-0902">Two-component regulatory system</keyword>
<dbReference type="GO" id="GO:0000155">
    <property type="term" value="F:phosphorelay sensor kinase activity"/>
    <property type="evidence" value="ECO:0007669"/>
    <property type="project" value="InterPro"/>
</dbReference>
<dbReference type="EMBL" id="VKAC01000001">
    <property type="protein sequence ID" value="TXR57950.1"/>
    <property type="molecule type" value="Genomic_DNA"/>
</dbReference>
<evidence type="ECO:0000256" key="12">
    <source>
        <dbReference type="ARBA" id="ARBA00022801"/>
    </source>
</evidence>
<dbReference type="InterPro" id="IPR005467">
    <property type="entry name" value="His_kinase_dom"/>
</dbReference>
<dbReference type="PROSITE" id="PS50109">
    <property type="entry name" value="HIS_KIN"/>
    <property type="match status" value="1"/>
</dbReference>
<dbReference type="Proteomes" id="UP000321234">
    <property type="component" value="Unassembled WGS sequence"/>
</dbReference>
<accession>A0A5C8ZMC6</accession>
<dbReference type="InterPro" id="IPR003594">
    <property type="entry name" value="HATPase_dom"/>
</dbReference>
<evidence type="ECO:0000256" key="19">
    <source>
        <dbReference type="ARBA" id="ARBA00023026"/>
    </source>
</evidence>
<protein>
    <recommendedName>
        <fullName evidence="21">Signal transduction histidine-protein kinase/phosphatase MprB</fullName>
        <ecNumber evidence="5">2.7.13.3</ecNumber>
    </recommendedName>
    <alternativeName>
        <fullName evidence="22">Mycobacterial persistence regulator B</fullName>
    </alternativeName>
</protein>
<keyword evidence="15" id="KW-0904">Protein phosphatase</keyword>
<reference evidence="26 27" key="1">
    <citation type="submission" date="2019-07" db="EMBL/GenBank/DDBJ databases">
        <title>Quadrisphaera sp. strain DD2A genome sequencing and assembly.</title>
        <authorList>
            <person name="Kim I."/>
        </authorList>
    </citation>
    <scope>NUCLEOTIDE SEQUENCE [LARGE SCALE GENOMIC DNA]</scope>
    <source>
        <strain evidence="26 27">DD2A</strain>
    </source>
</reference>
<comment type="catalytic activity">
    <reaction evidence="1">
        <text>ATP + protein L-histidine = ADP + protein N-phospho-L-histidine.</text>
        <dbReference type="EC" id="2.7.13.3"/>
    </reaction>
</comment>
<evidence type="ECO:0000256" key="6">
    <source>
        <dbReference type="ARBA" id="ARBA00022475"/>
    </source>
</evidence>
<evidence type="ECO:0000256" key="9">
    <source>
        <dbReference type="ARBA" id="ARBA00022692"/>
    </source>
</evidence>
<dbReference type="Pfam" id="PF00672">
    <property type="entry name" value="HAMP"/>
    <property type="match status" value="1"/>
</dbReference>
<keyword evidence="27" id="KW-1185">Reference proteome</keyword>
<organism evidence="26 27">
    <name type="scientific">Quadrisphaera setariae</name>
    <dbReference type="NCBI Taxonomy" id="2593304"/>
    <lineage>
        <taxon>Bacteria</taxon>
        <taxon>Bacillati</taxon>
        <taxon>Actinomycetota</taxon>
        <taxon>Actinomycetes</taxon>
        <taxon>Kineosporiales</taxon>
        <taxon>Kineosporiaceae</taxon>
        <taxon>Quadrisphaera</taxon>
    </lineage>
</organism>
<evidence type="ECO:0000256" key="18">
    <source>
        <dbReference type="ARBA" id="ARBA00023016"/>
    </source>
</evidence>
<evidence type="ECO:0000256" key="14">
    <source>
        <dbReference type="ARBA" id="ARBA00022842"/>
    </source>
</evidence>
<dbReference type="PANTHER" id="PTHR44936:SF9">
    <property type="entry name" value="SENSOR PROTEIN CREC"/>
    <property type="match status" value="1"/>
</dbReference>
<dbReference type="Gene3D" id="3.30.565.10">
    <property type="entry name" value="Histidine kinase-like ATPase, C-terminal domain"/>
    <property type="match status" value="1"/>
</dbReference>
<evidence type="ECO:0000256" key="16">
    <source>
        <dbReference type="ARBA" id="ARBA00022989"/>
    </source>
</evidence>
<feature type="transmembrane region" description="Helical" evidence="23">
    <location>
        <begin position="120"/>
        <end position="141"/>
    </location>
</feature>
<feature type="domain" description="Histidine kinase" evidence="24">
    <location>
        <begin position="204"/>
        <end position="410"/>
    </location>
</feature>
<keyword evidence="11 26" id="KW-0418">Kinase</keyword>
<evidence type="ECO:0000256" key="11">
    <source>
        <dbReference type="ARBA" id="ARBA00022777"/>
    </source>
</evidence>
<keyword evidence="14" id="KW-0460">Magnesium</keyword>
<keyword evidence="10" id="KW-0547">Nucleotide-binding</keyword>
<evidence type="ECO:0000256" key="3">
    <source>
        <dbReference type="ARBA" id="ARBA00001946"/>
    </source>
</evidence>
<dbReference type="SUPFAM" id="SSF55874">
    <property type="entry name" value="ATPase domain of HSP90 chaperone/DNA topoisomerase II/histidine kinase"/>
    <property type="match status" value="1"/>
</dbReference>
<evidence type="ECO:0000256" key="10">
    <source>
        <dbReference type="ARBA" id="ARBA00022741"/>
    </source>
</evidence>
<evidence type="ECO:0000313" key="26">
    <source>
        <dbReference type="EMBL" id="TXR57950.1"/>
    </source>
</evidence>
<keyword evidence="18" id="KW-0346">Stress response</keyword>
<evidence type="ECO:0000256" key="17">
    <source>
        <dbReference type="ARBA" id="ARBA00023012"/>
    </source>
</evidence>
<evidence type="ECO:0000256" key="20">
    <source>
        <dbReference type="ARBA" id="ARBA00023211"/>
    </source>
</evidence>
<dbReference type="GO" id="GO:0004721">
    <property type="term" value="F:phosphoprotein phosphatase activity"/>
    <property type="evidence" value="ECO:0007669"/>
    <property type="project" value="UniProtKB-KW"/>
</dbReference>
<dbReference type="InterPro" id="IPR003660">
    <property type="entry name" value="HAMP_dom"/>
</dbReference>
<sequence length="410" mass="42289">MAAVVLAVLLLGLPLCVAGLVLQTEQARTSVQVRADAVLAAASSRLATGRPVDRALLEEHTQRDGRWPASVVVDLPDGTTVEAGPDRASSAVVGRAGTADGLAVSVTAARGSLWAADAQLVVLVVGLAAGAVAAGSAVGLVQGRRLVRPLEDLADRAERLGSGQVPTTPPPSGVEEVDSVAQALVRSAQQLQARLAVERQFASDASHQLRTPLTALSMRLEEVLATTTQPAVAAEAQVALEQVERLSGVVDDLLARARLQASTPREPLALAGVLEQQREEWRPAYERARRELAVDVPSPAARVVAGAGPLAQALAVLLENSLVHGGGTTSVSVRTSSERGGDWVVLEVSDAGPGVPEDLGGRIFERSVSGASGTGLGLPLARDLITAEGGRLELARTHPATFAVFLRAAP</sequence>
<evidence type="ECO:0000256" key="8">
    <source>
        <dbReference type="ARBA" id="ARBA00022679"/>
    </source>
</evidence>
<keyword evidence="12" id="KW-0378">Hydrolase</keyword>
<dbReference type="AlphaFoldDB" id="A0A5C8ZMC6"/>
<evidence type="ECO:0000256" key="2">
    <source>
        <dbReference type="ARBA" id="ARBA00001936"/>
    </source>
</evidence>
<dbReference type="Pfam" id="PF00512">
    <property type="entry name" value="HisKA"/>
    <property type="match status" value="1"/>
</dbReference>
<dbReference type="InterPro" id="IPR036097">
    <property type="entry name" value="HisK_dim/P_sf"/>
</dbReference>
<dbReference type="PANTHER" id="PTHR44936">
    <property type="entry name" value="SENSOR PROTEIN CREC"/>
    <property type="match status" value="1"/>
</dbReference>
<dbReference type="SUPFAM" id="SSF47384">
    <property type="entry name" value="Homodimeric domain of signal transducing histidine kinase"/>
    <property type="match status" value="1"/>
</dbReference>
<dbReference type="SMART" id="SM00304">
    <property type="entry name" value="HAMP"/>
    <property type="match status" value="1"/>
</dbReference>
<gene>
    <name evidence="26" type="ORF">FMM08_01620</name>
</gene>
<comment type="cofactor">
    <cofactor evidence="2">
        <name>Mn(2+)</name>
        <dbReference type="ChEBI" id="CHEBI:29035"/>
    </cofactor>
</comment>
<dbReference type="InterPro" id="IPR003661">
    <property type="entry name" value="HisK_dim/P_dom"/>
</dbReference>
<evidence type="ECO:0000256" key="23">
    <source>
        <dbReference type="SAM" id="Phobius"/>
    </source>
</evidence>
<keyword evidence="8" id="KW-0808">Transferase</keyword>
<dbReference type="CDD" id="cd00082">
    <property type="entry name" value="HisKA"/>
    <property type="match status" value="1"/>
</dbReference>
<dbReference type="Gene3D" id="1.10.287.130">
    <property type="match status" value="1"/>
</dbReference>
<dbReference type="InterPro" id="IPR050980">
    <property type="entry name" value="2C_sensor_his_kinase"/>
</dbReference>
<dbReference type="RefSeq" id="WP_147924561.1">
    <property type="nucleotide sequence ID" value="NZ_VKAC01000001.1"/>
</dbReference>
<evidence type="ECO:0000256" key="5">
    <source>
        <dbReference type="ARBA" id="ARBA00012438"/>
    </source>
</evidence>
<evidence type="ECO:0000256" key="21">
    <source>
        <dbReference type="ARBA" id="ARBA00040454"/>
    </source>
</evidence>
<evidence type="ECO:0000256" key="4">
    <source>
        <dbReference type="ARBA" id="ARBA00004651"/>
    </source>
</evidence>
<dbReference type="OrthoDB" id="5499837at2"/>
<evidence type="ECO:0000256" key="22">
    <source>
        <dbReference type="ARBA" id="ARBA00041776"/>
    </source>
</evidence>
<evidence type="ECO:0000256" key="1">
    <source>
        <dbReference type="ARBA" id="ARBA00000085"/>
    </source>
</evidence>
<evidence type="ECO:0000259" key="25">
    <source>
        <dbReference type="PROSITE" id="PS50885"/>
    </source>
</evidence>
<evidence type="ECO:0000256" key="15">
    <source>
        <dbReference type="ARBA" id="ARBA00022912"/>
    </source>
</evidence>
<keyword evidence="6" id="KW-1003">Cell membrane</keyword>
<dbReference type="GO" id="GO:0005886">
    <property type="term" value="C:plasma membrane"/>
    <property type="evidence" value="ECO:0007669"/>
    <property type="project" value="UniProtKB-SubCell"/>
</dbReference>
<dbReference type="InterPro" id="IPR036890">
    <property type="entry name" value="HATPase_C_sf"/>
</dbReference>
<dbReference type="InterPro" id="IPR004358">
    <property type="entry name" value="Sig_transdc_His_kin-like_C"/>
</dbReference>
<dbReference type="SMART" id="SM00387">
    <property type="entry name" value="HATPase_c"/>
    <property type="match status" value="1"/>
</dbReference>
<dbReference type="PROSITE" id="PS50885">
    <property type="entry name" value="HAMP"/>
    <property type="match status" value="1"/>
</dbReference>
<feature type="domain" description="HAMP" evidence="25">
    <location>
        <begin position="144"/>
        <end position="196"/>
    </location>
</feature>
<comment type="cofactor">
    <cofactor evidence="3">
        <name>Mg(2+)</name>
        <dbReference type="ChEBI" id="CHEBI:18420"/>
    </cofactor>
</comment>
<dbReference type="Pfam" id="PF18092">
    <property type="entry name" value="DraK_HK_N"/>
    <property type="match status" value="1"/>
</dbReference>
<name>A0A5C8ZMC6_9ACTN</name>
<keyword evidence="9 23" id="KW-0812">Transmembrane</keyword>
<dbReference type="Gene3D" id="6.10.340.10">
    <property type="match status" value="1"/>
</dbReference>
<dbReference type="PRINTS" id="PR00344">
    <property type="entry name" value="BCTRLSENSOR"/>
</dbReference>
<evidence type="ECO:0000313" key="27">
    <source>
        <dbReference type="Proteomes" id="UP000321234"/>
    </source>
</evidence>
<comment type="subcellular location">
    <subcellularLocation>
        <location evidence="4">Cell membrane</location>
        <topology evidence="4">Multi-pass membrane protein</topology>
    </subcellularLocation>
</comment>
<keyword evidence="16 23" id="KW-1133">Transmembrane helix</keyword>
<dbReference type="GO" id="GO:0005524">
    <property type="term" value="F:ATP binding"/>
    <property type="evidence" value="ECO:0007669"/>
    <property type="project" value="UniProtKB-KW"/>
</dbReference>
<dbReference type="SMART" id="SM00388">
    <property type="entry name" value="HisKA"/>
    <property type="match status" value="1"/>
</dbReference>
<dbReference type="EC" id="2.7.13.3" evidence="5"/>
<keyword evidence="13" id="KW-0067">ATP-binding</keyword>
<keyword evidence="19" id="KW-0843">Virulence</keyword>
<proteinExistence type="predicted"/>
<comment type="caution">
    <text evidence="26">The sequence shown here is derived from an EMBL/GenBank/DDBJ whole genome shotgun (WGS) entry which is preliminary data.</text>
</comment>
<evidence type="ECO:0000259" key="24">
    <source>
        <dbReference type="PROSITE" id="PS50109"/>
    </source>
</evidence>
<dbReference type="InterPro" id="IPR040868">
    <property type="entry name" value="DraK_HK_N"/>
</dbReference>
<keyword evidence="7" id="KW-0597">Phosphoprotein</keyword>
<dbReference type="CDD" id="cd00075">
    <property type="entry name" value="HATPase"/>
    <property type="match status" value="1"/>
</dbReference>